<evidence type="ECO:0000259" key="8">
    <source>
        <dbReference type="Pfam" id="PF00408"/>
    </source>
</evidence>
<feature type="domain" description="Alpha-D-phosphohexomutase C-terminal" evidence="8">
    <location>
        <begin position="501"/>
        <end position="545"/>
    </location>
</feature>
<dbReference type="PANTHER" id="PTHR45745:SF1">
    <property type="entry name" value="PHOSPHOGLUCOMUTASE 2B-RELATED"/>
    <property type="match status" value="1"/>
</dbReference>
<comment type="similarity">
    <text evidence="2 7">Belongs to the phosphohexose mutase family.</text>
</comment>
<evidence type="ECO:0000259" key="10">
    <source>
        <dbReference type="Pfam" id="PF02879"/>
    </source>
</evidence>
<keyword evidence="4 7" id="KW-0479">Metal-binding</keyword>
<dbReference type="InterPro" id="IPR005843">
    <property type="entry name" value="A-D-PHexomutase_C"/>
</dbReference>
<dbReference type="EMBL" id="AP012057">
    <property type="protein sequence ID" value="BAN01426.1"/>
    <property type="molecule type" value="Genomic_DNA"/>
</dbReference>
<dbReference type="Proteomes" id="UP000011863">
    <property type="component" value="Chromosome"/>
</dbReference>
<accession>A0A6C7EBN0</accession>
<feature type="domain" description="Alpha-D-phosphohexomutase alpha/beta/alpha" evidence="11">
    <location>
        <begin position="336"/>
        <end position="445"/>
    </location>
</feature>
<dbReference type="Pfam" id="PF02878">
    <property type="entry name" value="PGM_PMM_I"/>
    <property type="match status" value="1"/>
</dbReference>
<dbReference type="InterPro" id="IPR036900">
    <property type="entry name" value="A-D-PHexomutase_C_sf"/>
</dbReference>
<keyword evidence="13" id="KW-1185">Reference proteome</keyword>
<dbReference type="InterPro" id="IPR016066">
    <property type="entry name" value="A-D-PHexomutase_CS"/>
</dbReference>
<evidence type="ECO:0000259" key="9">
    <source>
        <dbReference type="Pfam" id="PF02878"/>
    </source>
</evidence>
<evidence type="ECO:0000256" key="6">
    <source>
        <dbReference type="ARBA" id="ARBA00023235"/>
    </source>
</evidence>
<feature type="domain" description="Alpha-D-phosphohexomutase alpha/beta/alpha" evidence="10">
    <location>
        <begin position="237"/>
        <end position="323"/>
    </location>
</feature>
<dbReference type="CDD" id="cd05799">
    <property type="entry name" value="PGM2"/>
    <property type="match status" value="1"/>
</dbReference>
<evidence type="ECO:0000256" key="7">
    <source>
        <dbReference type="RuleBase" id="RU004326"/>
    </source>
</evidence>
<evidence type="ECO:0000256" key="2">
    <source>
        <dbReference type="ARBA" id="ARBA00010231"/>
    </source>
</evidence>
<dbReference type="SUPFAM" id="SSF55957">
    <property type="entry name" value="Phosphoglucomutase, C-terminal domain"/>
    <property type="match status" value="1"/>
</dbReference>
<protein>
    <submittedName>
        <fullName evidence="12">Phosphoglucomutase</fullName>
        <ecNumber evidence="12">5.4.2.2</ecNumber>
    </submittedName>
</protein>
<dbReference type="PANTHER" id="PTHR45745">
    <property type="entry name" value="PHOSPHOMANNOMUTASE 45A"/>
    <property type="match status" value="1"/>
</dbReference>
<evidence type="ECO:0000256" key="3">
    <source>
        <dbReference type="ARBA" id="ARBA00022553"/>
    </source>
</evidence>
<dbReference type="InterPro" id="IPR005845">
    <property type="entry name" value="A-D-PHexomutase_a/b/a-II"/>
</dbReference>
<keyword evidence="6 12" id="KW-0413">Isomerase</keyword>
<dbReference type="InterPro" id="IPR005844">
    <property type="entry name" value="A-D-PHexomutase_a/b/a-I"/>
</dbReference>
<dbReference type="EC" id="5.4.2.2" evidence="12"/>
<gene>
    <name evidence="12" type="primary">pgm</name>
    <name evidence="12" type="ORF">YM304_11120</name>
</gene>
<dbReference type="PROSITE" id="PS00710">
    <property type="entry name" value="PGM_PMM"/>
    <property type="match status" value="1"/>
</dbReference>
<keyword evidence="3" id="KW-0597">Phosphoprotein</keyword>
<reference evidence="12 13" key="1">
    <citation type="journal article" date="2013" name="Int. J. Syst. Evol. Microbiol.">
        <title>Ilumatobacter nonamiense sp. nov. and Ilumatobacter coccineum sp. nov., isolated from seashore sand.</title>
        <authorList>
            <person name="Matsumoto A."/>
            <person name="Kasai H."/>
            <person name="Matsuo Y."/>
            <person name="Shizuri Y."/>
            <person name="Ichikawa N."/>
            <person name="Fujita N."/>
            <person name="Omura S."/>
            <person name="Takahashi Y."/>
        </authorList>
    </citation>
    <scope>NUCLEOTIDE SEQUENCE [LARGE SCALE GENOMIC DNA]</scope>
    <source>
        <strain evidence="13">NBRC 103263 / KCTC 29153 / YM16-304</strain>
    </source>
</reference>
<dbReference type="GO" id="GO:0005975">
    <property type="term" value="P:carbohydrate metabolic process"/>
    <property type="evidence" value="ECO:0007669"/>
    <property type="project" value="InterPro"/>
</dbReference>
<dbReference type="GO" id="GO:0000287">
    <property type="term" value="F:magnesium ion binding"/>
    <property type="evidence" value="ECO:0007669"/>
    <property type="project" value="InterPro"/>
</dbReference>
<comment type="cofactor">
    <cofactor evidence="1">
        <name>Mg(2+)</name>
        <dbReference type="ChEBI" id="CHEBI:18420"/>
    </cofactor>
</comment>
<proteinExistence type="inferred from homology"/>
<evidence type="ECO:0000256" key="5">
    <source>
        <dbReference type="ARBA" id="ARBA00022842"/>
    </source>
</evidence>
<dbReference type="InterPro" id="IPR016055">
    <property type="entry name" value="A-D-PHexomutase_a/b/a-I/II/III"/>
</dbReference>
<organism evidence="12 13">
    <name type="scientific">Ilumatobacter coccineus (strain NBRC 103263 / KCTC 29153 / YM16-304)</name>
    <dbReference type="NCBI Taxonomy" id="1313172"/>
    <lineage>
        <taxon>Bacteria</taxon>
        <taxon>Bacillati</taxon>
        <taxon>Actinomycetota</taxon>
        <taxon>Acidimicrobiia</taxon>
        <taxon>Acidimicrobiales</taxon>
        <taxon>Ilumatobacteraceae</taxon>
        <taxon>Ilumatobacter</taxon>
    </lineage>
</organism>
<dbReference type="OrthoDB" id="9806956at2"/>
<evidence type="ECO:0000256" key="1">
    <source>
        <dbReference type="ARBA" id="ARBA00001946"/>
    </source>
</evidence>
<dbReference type="Pfam" id="PF02879">
    <property type="entry name" value="PGM_PMM_II"/>
    <property type="match status" value="1"/>
</dbReference>
<dbReference type="GO" id="GO:0008973">
    <property type="term" value="F:phosphopentomutase activity"/>
    <property type="evidence" value="ECO:0007669"/>
    <property type="project" value="TreeGrafter"/>
</dbReference>
<keyword evidence="5 7" id="KW-0460">Magnesium</keyword>
<dbReference type="Gene3D" id="3.40.120.10">
    <property type="entry name" value="Alpha-D-Glucose-1,6-Bisphosphate, subunit A, domain 3"/>
    <property type="match status" value="3"/>
</dbReference>
<evidence type="ECO:0000256" key="4">
    <source>
        <dbReference type="ARBA" id="ARBA00022723"/>
    </source>
</evidence>
<dbReference type="Gene3D" id="3.30.310.50">
    <property type="entry name" value="Alpha-D-phosphohexomutase, C-terminal domain"/>
    <property type="match status" value="1"/>
</dbReference>
<dbReference type="GO" id="GO:0004614">
    <property type="term" value="F:phosphoglucomutase activity"/>
    <property type="evidence" value="ECO:0007669"/>
    <property type="project" value="UniProtKB-EC"/>
</dbReference>
<dbReference type="Pfam" id="PF02880">
    <property type="entry name" value="PGM_PMM_III"/>
    <property type="match status" value="1"/>
</dbReference>
<dbReference type="SUPFAM" id="SSF53738">
    <property type="entry name" value="Phosphoglucomutase, first 3 domains"/>
    <property type="match status" value="3"/>
</dbReference>
<dbReference type="GO" id="GO:0006166">
    <property type="term" value="P:purine ribonucleoside salvage"/>
    <property type="evidence" value="ECO:0007669"/>
    <property type="project" value="TreeGrafter"/>
</dbReference>
<dbReference type="InterPro" id="IPR005846">
    <property type="entry name" value="A-D-PHexomutase_a/b/a-III"/>
</dbReference>
<dbReference type="KEGG" id="aym:YM304_11120"/>
<name>A0A6C7EBN0_ILUCY</name>
<feature type="domain" description="Alpha-D-phosphohexomutase alpha/beta/alpha" evidence="9">
    <location>
        <begin position="56"/>
        <end position="199"/>
    </location>
</feature>
<evidence type="ECO:0000259" key="11">
    <source>
        <dbReference type="Pfam" id="PF02880"/>
    </source>
</evidence>
<evidence type="ECO:0000313" key="12">
    <source>
        <dbReference type="EMBL" id="BAN01426.1"/>
    </source>
</evidence>
<sequence>MVETPQLTAALRTAGAWLDAEPDDDIRRELDELISAARAGDAAAGDDLIARFAGRLQFGTAGLRAAVAAGSMRMNRLVVRQAAAGLGRWLQEQESAGVVERAAERGVVIAHDARRKSDLFALDTARVLAAMGIRSMLHPGVQPTPVLAWSITGLDAAAGVVVTASHNPPADNGYKVFLDTGSQIVSPIDEEISACIETVDPLSIALAPEDDHLIQRLDHSWQEAYVASVPDVRLRPEVPGVPVAYTAMHGVGAETIEMAFTAAGFDTPIPVVEQHVPDGTFPTVSFPNPEEPGAMDLLLATASESGAAIALANDPDADRLGVAIPQPDGSWRKLSGDEIGWLFADHILANTSGDDRLVVTTLVSSSLLARMAAAYGVHSEETFTGFKWIGKIATERVKVGQRFVFGYEQALGYLVAPRPLDKDGITAAVMMAEIAACAEADGTTVQGRLDAIAAQYGQYVTAELSVRLDPKVGARWVASIEAAPPSDVGDRAVTSVATYPEANLVRLMLDGGVRLQIRPSGTEPKVKLYGEAVDVDADVLHDLLAALASSAP</sequence>
<evidence type="ECO:0000313" key="13">
    <source>
        <dbReference type="Proteomes" id="UP000011863"/>
    </source>
</evidence>
<dbReference type="AlphaFoldDB" id="A0A6C7EBN0"/>
<dbReference type="RefSeq" id="WP_015440673.1">
    <property type="nucleotide sequence ID" value="NC_020520.1"/>
</dbReference>
<dbReference type="Pfam" id="PF00408">
    <property type="entry name" value="PGM_PMM_IV"/>
    <property type="match status" value="1"/>
</dbReference>